<sequence>DPDQVIRRLNNLVLNGYFFSVNSENKISMYSLKTGDEKMQFNPHQEKSNLQPIRNVLIAMSRDKRLFAATFNDTIHLYLIENGLEIISKAYCGTIIQIAFEEENNTPKEKTTSKTDLVILIRDNNDKGTFRICVWDLSVWKEDIDYELFSENFTEHCQLLSSNNKAL</sequence>
<comment type="caution">
    <text evidence="1">The sequence shown here is derived from an EMBL/GenBank/DDBJ whole genome shotgun (WGS) entry which is preliminary data.</text>
</comment>
<feature type="non-terminal residue" evidence="1">
    <location>
        <position position="1"/>
    </location>
</feature>
<dbReference type="AlphaFoldDB" id="A0A9N9HRP5"/>
<evidence type="ECO:0000313" key="1">
    <source>
        <dbReference type="EMBL" id="CAG8702769.1"/>
    </source>
</evidence>
<keyword evidence="2" id="KW-1185">Reference proteome</keyword>
<protein>
    <submittedName>
        <fullName evidence="1">4353_t:CDS:1</fullName>
    </submittedName>
</protein>
<feature type="non-terminal residue" evidence="1">
    <location>
        <position position="167"/>
    </location>
</feature>
<gene>
    <name evidence="1" type="ORF">AGERDE_LOCUS13592</name>
</gene>
<dbReference type="SUPFAM" id="SSF50978">
    <property type="entry name" value="WD40 repeat-like"/>
    <property type="match status" value="1"/>
</dbReference>
<dbReference type="OrthoDB" id="2433234at2759"/>
<dbReference type="InterPro" id="IPR036322">
    <property type="entry name" value="WD40_repeat_dom_sf"/>
</dbReference>
<reference evidence="1" key="1">
    <citation type="submission" date="2021-06" db="EMBL/GenBank/DDBJ databases">
        <authorList>
            <person name="Kallberg Y."/>
            <person name="Tangrot J."/>
            <person name="Rosling A."/>
        </authorList>
    </citation>
    <scope>NUCLEOTIDE SEQUENCE</scope>
    <source>
        <strain evidence="1">MT106</strain>
    </source>
</reference>
<dbReference type="Proteomes" id="UP000789831">
    <property type="component" value="Unassembled WGS sequence"/>
</dbReference>
<evidence type="ECO:0000313" key="2">
    <source>
        <dbReference type="Proteomes" id="UP000789831"/>
    </source>
</evidence>
<proteinExistence type="predicted"/>
<name>A0A9N9HRP5_9GLOM</name>
<organism evidence="1 2">
    <name type="scientific">Ambispora gerdemannii</name>
    <dbReference type="NCBI Taxonomy" id="144530"/>
    <lineage>
        <taxon>Eukaryota</taxon>
        <taxon>Fungi</taxon>
        <taxon>Fungi incertae sedis</taxon>
        <taxon>Mucoromycota</taxon>
        <taxon>Glomeromycotina</taxon>
        <taxon>Glomeromycetes</taxon>
        <taxon>Archaeosporales</taxon>
        <taxon>Ambisporaceae</taxon>
        <taxon>Ambispora</taxon>
    </lineage>
</organism>
<dbReference type="EMBL" id="CAJVPL010018700">
    <property type="protein sequence ID" value="CAG8702769.1"/>
    <property type="molecule type" value="Genomic_DNA"/>
</dbReference>
<accession>A0A9N9HRP5</accession>